<evidence type="ECO:0000256" key="1">
    <source>
        <dbReference type="PIRSR" id="PIRSR000097-1"/>
    </source>
</evidence>
<organism evidence="5 6">
    <name type="scientific">Aquatica leii</name>
    <dbReference type="NCBI Taxonomy" id="1421715"/>
    <lineage>
        <taxon>Eukaryota</taxon>
        <taxon>Metazoa</taxon>
        <taxon>Ecdysozoa</taxon>
        <taxon>Arthropoda</taxon>
        <taxon>Hexapoda</taxon>
        <taxon>Insecta</taxon>
        <taxon>Pterygota</taxon>
        <taxon>Neoptera</taxon>
        <taxon>Endopterygota</taxon>
        <taxon>Coleoptera</taxon>
        <taxon>Polyphaga</taxon>
        <taxon>Elateriformia</taxon>
        <taxon>Elateroidea</taxon>
        <taxon>Lampyridae</taxon>
        <taxon>Luciolinae</taxon>
        <taxon>Aquatica</taxon>
    </lineage>
</organism>
<evidence type="ECO:0000259" key="4">
    <source>
        <dbReference type="Pfam" id="PF00248"/>
    </source>
</evidence>
<dbReference type="Proteomes" id="UP001353858">
    <property type="component" value="Unassembled WGS sequence"/>
</dbReference>
<dbReference type="PROSITE" id="PS00062">
    <property type="entry name" value="ALDOKETO_REDUCTASE_2"/>
    <property type="match status" value="1"/>
</dbReference>
<dbReference type="InterPro" id="IPR018170">
    <property type="entry name" value="Aldo/ket_reductase_CS"/>
</dbReference>
<sequence>MLKLNTGHQIPIIGLGTYKSDKGEVSQAVQDAIDVGYRHFDCAWFYHNESEVGVGIQAKIQDGTVKREDLFVVTKLWNNFHAKECVVPMLKQQLKSLQLDYIDLYLIHWPFGFKETSDSWPVDEGSAAYSDVDYLETWQGMEECVELGLARAIGISNFNSAQITRLLNAVKIKPSVNQIEVNPNINNKKIIQFCKEKGIVVTGYCPLGRVDCANDPDIPKPTIFDERVIAMAEKYKKTPAQIILRYLINLGITVIPKTVTKKRMIENLNVFDFDLEGEETDYIDSLNKNVRICSFSSFEDHKYFPFHLEY</sequence>
<protein>
    <recommendedName>
        <fullName evidence="4">NADP-dependent oxidoreductase domain-containing protein</fullName>
    </recommendedName>
</protein>
<name>A0AAN7P8L5_9COLE</name>
<feature type="domain" description="NADP-dependent oxidoreductase" evidence="4">
    <location>
        <begin position="13"/>
        <end position="287"/>
    </location>
</feature>
<proteinExistence type="predicted"/>
<evidence type="ECO:0000256" key="2">
    <source>
        <dbReference type="PIRSR" id="PIRSR000097-2"/>
    </source>
</evidence>
<dbReference type="InterPro" id="IPR036812">
    <property type="entry name" value="NAD(P)_OxRdtase_dom_sf"/>
</dbReference>
<accession>A0AAN7P8L5</accession>
<dbReference type="InterPro" id="IPR023210">
    <property type="entry name" value="NADP_OxRdtase_dom"/>
</dbReference>
<evidence type="ECO:0000313" key="5">
    <source>
        <dbReference type="EMBL" id="KAK4878498.1"/>
    </source>
</evidence>
<dbReference type="PRINTS" id="PR00069">
    <property type="entry name" value="ALDKETRDTASE"/>
</dbReference>
<dbReference type="PROSITE" id="PS00798">
    <property type="entry name" value="ALDOKETO_REDUCTASE_1"/>
    <property type="match status" value="1"/>
</dbReference>
<dbReference type="AlphaFoldDB" id="A0AAN7P8L5"/>
<feature type="active site" description="Proton donor" evidence="1">
    <location>
        <position position="46"/>
    </location>
</feature>
<gene>
    <name evidence="5" type="ORF">RN001_011004</name>
</gene>
<evidence type="ECO:0000313" key="6">
    <source>
        <dbReference type="Proteomes" id="UP001353858"/>
    </source>
</evidence>
<comment type="caution">
    <text evidence="5">The sequence shown here is derived from an EMBL/GenBank/DDBJ whole genome shotgun (WGS) entry which is preliminary data.</text>
</comment>
<dbReference type="Pfam" id="PF00248">
    <property type="entry name" value="Aldo_ket_red"/>
    <property type="match status" value="1"/>
</dbReference>
<dbReference type="SUPFAM" id="SSF51430">
    <property type="entry name" value="NAD(P)-linked oxidoreductase"/>
    <property type="match status" value="1"/>
</dbReference>
<evidence type="ECO:0000256" key="3">
    <source>
        <dbReference type="PIRSR" id="PIRSR000097-3"/>
    </source>
</evidence>
<dbReference type="PROSITE" id="PS00063">
    <property type="entry name" value="ALDOKETO_REDUCTASE_3"/>
    <property type="match status" value="1"/>
</dbReference>
<dbReference type="PANTHER" id="PTHR11732">
    <property type="entry name" value="ALDO/KETO REDUCTASE"/>
    <property type="match status" value="1"/>
</dbReference>
<dbReference type="EMBL" id="JARPUR010000004">
    <property type="protein sequence ID" value="KAK4878498.1"/>
    <property type="molecule type" value="Genomic_DNA"/>
</dbReference>
<feature type="binding site" evidence="2">
    <location>
        <position position="108"/>
    </location>
    <ligand>
        <name>substrate</name>
    </ligand>
</feature>
<dbReference type="Gene3D" id="3.20.20.100">
    <property type="entry name" value="NADP-dependent oxidoreductase domain"/>
    <property type="match status" value="1"/>
</dbReference>
<keyword evidence="6" id="KW-1185">Reference proteome</keyword>
<dbReference type="PIRSF" id="PIRSF000097">
    <property type="entry name" value="AKR"/>
    <property type="match status" value="1"/>
</dbReference>
<feature type="site" description="Lowers pKa of active site Tyr" evidence="3">
    <location>
        <position position="75"/>
    </location>
</feature>
<dbReference type="InterPro" id="IPR020471">
    <property type="entry name" value="AKR"/>
</dbReference>
<reference evidence="6" key="1">
    <citation type="submission" date="2023-01" db="EMBL/GenBank/DDBJ databases">
        <title>Key to firefly adult light organ development and bioluminescence: homeobox transcription factors regulate luciferase expression and transportation to peroxisome.</title>
        <authorList>
            <person name="Fu X."/>
        </authorList>
    </citation>
    <scope>NUCLEOTIDE SEQUENCE [LARGE SCALE GENOMIC DNA]</scope>
</reference>
<dbReference type="FunFam" id="3.20.20.100:FF:000023">
    <property type="entry name" value="aldose reductase"/>
    <property type="match status" value="1"/>
</dbReference>
<dbReference type="GO" id="GO:0016491">
    <property type="term" value="F:oxidoreductase activity"/>
    <property type="evidence" value="ECO:0007669"/>
    <property type="project" value="InterPro"/>
</dbReference>